<accession>A0AAN9MW19</accession>
<name>A0AAN9MW19_CANGL</name>
<comment type="caution">
    <text evidence="1">The sequence shown here is derived from an EMBL/GenBank/DDBJ whole genome shotgun (WGS) entry which is preliminary data.</text>
</comment>
<dbReference type="EMBL" id="JAYMYQ010000001">
    <property type="protein sequence ID" value="KAK7361752.1"/>
    <property type="molecule type" value="Genomic_DNA"/>
</dbReference>
<dbReference type="AlphaFoldDB" id="A0AAN9MW19"/>
<keyword evidence="2" id="KW-1185">Reference proteome</keyword>
<gene>
    <name evidence="1" type="ORF">VNO77_03834</name>
</gene>
<evidence type="ECO:0000313" key="2">
    <source>
        <dbReference type="Proteomes" id="UP001367508"/>
    </source>
</evidence>
<dbReference type="Proteomes" id="UP001367508">
    <property type="component" value="Unassembled WGS sequence"/>
</dbReference>
<sequence>MLHLGFKATLLGSSKHFDHWASPLIYVLENRALASMLKPLTTPLECRQQSPAAREAAEIDYDDWRSLREPPVAPNTYFMSQRGHILKANSILACITTVPPAFVLCFGITNHGHCFNKIKFRISSLAMGSDLSGL</sequence>
<reference evidence="1 2" key="1">
    <citation type="submission" date="2024-01" db="EMBL/GenBank/DDBJ databases">
        <title>The genomes of 5 underutilized Papilionoideae crops provide insights into root nodulation and disease resistanc.</title>
        <authorList>
            <person name="Jiang F."/>
        </authorList>
    </citation>
    <scope>NUCLEOTIDE SEQUENCE [LARGE SCALE GENOMIC DNA]</scope>
    <source>
        <strain evidence="1">LVBAO_FW01</strain>
        <tissue evidence="1">Leaves</tissue>
    </source>
</reference>
<proteinExistence type="predicted"/>
<evidence type="ECO:0000313" key="1">
    <source>
        <dbReference type="EMBL" id="KAK7361752.1"/>
    </source>
</evidence>
<protein>
    <submittedName>
        <fullName evidence="1">Uncharacterized protein</fullName>
    </submittedName>
</protein>
<organism evidence="1 2">
    <name type="scientific">Canavalia gladiata</name>
    <name type="common">Sword bean</name>
    <name type="synonym">Dolichos gladiatus</name>
    <dbReference type="NCBI Taxonomy" id="3824"/>
    <lineage>
        <taxon>Eukaryota</taxon>
        <taxon>Viridiplantae</taxon>
        <taxon>Streptophyta</taxon>
        <taxon>Embryophyta</taxon>
        <taxon>Tracheophyta</taxon>
        <taxon>Spermatophyta</taxon>
        <taxon>Magnoliopsida</taxon>
        <taxon>eudicotyledons</taxon>
        <taxon>Gunneridae</taxon>
        <taxon>Pentapetalae</taxon>
        <taxon>rosids</taxon>
        <taxon>fabids</taxon>
        <taxon>Fabales</taxon>
        <taxon>Fabaceae</taxon>
        <taxon>Papilionoideae</taxon>
        <taxon>50 kb inversion clade</taxon>
        <taxon>NPAAA clade</taxon>
        <taxon>indigoferoid/millettioid clade</taxon>
        <taxon>Phaseoleae</taxon>
        <taxon>Canavalia</taxon>
    </lineage>
</organism>